<feature type="non-terminal residue" evidence="1">
    <location>
        <position position="1"/>
    </location>
</feature>
<keyword evidence="2" id="KW-1185">Reference proteome</keyword>
<reference evidence="1 2" key="1">
    <citation type="journal article" date="2019" name="Int. J. Syst. Evol. Microbiol.">
        <title>The Global Catalogue of Microorganisms (GCM) 10K type strain sequencing project: providing services to taxonomists for standard genome sequencing and annotation.</title>
        <authorList>
            <consortium name="The Broad Institute Genomics Platform"/>
            <consortium name="The Broad Institute Genome Sequencing Center for Infectious Disease"/>
            <person name="Wu L."/>
            <person name="Ma J."/>
        </authorList>
    </citation>
    <scope>NUCLEOTIDE SEQUENCE [LARGE SCALE GENOMIC DNA]</scope>
    <source>
        <strain evidence="1 2">R28</strain>
    </source>
</reference>
<accession>A0ACC7DZ35</accession>
<evidence type="ECO:0000313" key="1">
    <source>
        <dbReference type="EMBL" id="MFC7072657.1"/>
    </source>
</evidence>
<organism evidence="1 2">
    <name type="scientific">Halovenus rubra</name>
    <dbReference type="NCBI Taxonomy" id="869890"/>
    <lineage>
        <taxon>Archaea</taxon>
        <taxon>Methanobacteriati</taxon>
        <taxon>Methanobacteriota</taxon>
        <taxon>Stenosarchaea group</taxon>
        <taxon>Halobacteria</taxon>
        <taxon>Halobacteriales</taxon>
        <taxon>Haloarculaceae</taxon>
        <taxon>Halovenus</taxon>
    </lineage>
</organism>
<evidence type="ECO:0000313" key="2">
    <source>
        <dbReference type="Proteomes" id="UP001596352"/>
    </source>
</evidence>
<protein>
    <submittedName>
        <fullName evidence="1">Uncharacterized protein</fullName>
    </submittedName>
</protein>
<comment type="caution">
    <text evidence="1">The sequence shown here is derived from an EMBL/GenBank/DDBJ whole genome shotgun (WGS) entry which is preliminary data.</text>
</comment>
<dbReference type="EMBL" id="JBHSZY010000007">
    <property type="protein sequence ID" value="MFC7072657.1"/>
    <property type="molecule type" value="Genomic_DNA"/>
</dbReference>
<gene>
    <name evidence="1" type="ORF">ACFQKC_06185</name>
</gene>
<sequence length="182" mass="20185">SLRSASGLSLQSPTMSEETNRAVRSYEMDSMTGSIQVSYGDRELAQSAVKHAVRHANTSEYSSNPKKSIYTTLLANIATRKPELIEEATPVLIQTASNIYRGDCDQTLAEGVCAVCEQYPDRARRVVDDVLEDDETLVEAMSSLYQSEFERAAEHLTHSEKDGEDRENPVKHDDALADLLDD</sequence>
<name>A0ACC7DZ35_9EURY</name>
<proteinExistence type="predicted"/>
<dbReference type="Proteomes" id="UP001596352">
    <property type="component" value="Unassembled WGS sequence"/>
</dbReference>